<dbReference type="Proteomes" id="UP000019146">
    <property type="component" value="Chromosome 1"/>
</dbReference>
<evidence type="ECO:0000256" key="1">
    <source>
        <dbReference type="SAM" id="Phobius"/>
    </source>
</evidence>
<feature type="transmembrane region" description="Helical" evidence="1">
    <location>
        <begin position="20"/>
        <end position="40"/>
    </location>
</feature>
<evidence type="ECO:0000313" key="2">
    <source>
        <dbReference type="EMBL" id="ALL63053.1"/>
    </source>
</evidence>
<proteinExistence type="predicted"/>
<protein>
    <submittedName>
        <fullName evidence="2">Uncharacterized protein</fullName>
    </submittedName>
</protein>
<dbReference type="AlphaFoldDB" id="A0A0N7JTA3"/>
<gene>
    <name evidence="2" type="ORF">K788_0008377</name>
</gene>
<keyword evidence="1" id="KW-0472">Membrane</keyword>
<accession>A0A0N7JTA3</accession>
<reference evidence="2 3" key="1">
    <citation type="journal article" date="2014" name="Genome Announc.">
        <title>Draft Genome Sequence of the Haloacid-Degrading Burkholderia caribensis Strain MBA4.</title>
        <authorList>
            <person name="Pan Y."/>
            <person name="Kong K.F."/>
            <person name="Tsang J.S."/>
        </authorList>
    </citation>
    <scope>NUCLEOTIDE SEQUENCE [LARGE SCALE GENOMIC DNA]</scope>
    <source>
        <strain evidence="2 3">MBA4</strain>
    </source>
</reference>
<dbReference type="EMBL" id="CP012746">
    <property type="protein sequence ID" value="ALL63053.1"/>
    <property type="molecule type" value="Genomic_DNA"/>
</dbReference>
<keyword evidence="1" id="KW-1133">Transmembrane helix</keyword>
<keyword evidence="1" id="KW-0812">Transmembrane</keyword>
<dbReference type="KEGG" id="bcai:K788_0008377"/>
<organism evidence="2 3">
    <name type="scientific">Paraburkholderia caribensis MBA4</name>
    <dbReference type="NCBI Taxonomy" id="1323664"/>
    <lineage>
        <taxon>Bacteria</taxon>
        <taxon>Pseudomonadati</taxon>
        <taxon>Pseudomonadota</taxon>
        <taxon>Betaproteobacteria</taxon>
        <taxon>Burkholderiales</taxon>
        <taxon>Burkholderiaceae</taxon>
        <taxon>Paraburkholderia</taxon>
    </lineage>
</organism>
<name>A0A0N7JTA3_9BURK</name>
<sequence length="44" mass="4862">MRGEFFSSATLGWVVCFRWYPGFVSVLQALPFGVLVFSLASANC</sequence>
<evidence type="ECO:0000313" key="3">
    <source>
        <dbReference type="Proteomes" id="UP000019146"/>
    </source>
</evidence>